<keyword evidence="2" id="KW-1185">Reference proteome</keyword>
<comment type="caution">
    <text evidence="1">The sequence shown here is derived from an EMBL/GenBank/DDBJ whole genome shotgun (WGS) entry which is preliminary data.</text>
</comment>
<reference evidence="1 2" key="1">
    <citation type="submission" date="2023-02" db="EMBL/GenBank/DDBJ databases">
        <title>LHISI_Scaffold_Assembly.</title>
        <authorList>
            <person name="Stuart O.P."/>
            <person name="Cleave R."/>
            <person name="Magrath M.J.L."/>
            <person name="Mikheyev A.S."/>
        </authorList>
    </citation>
    <scope>NUCLEOTIDE SEQUENCE [LARGE SCALE GENOMIC DNA]</scope>
    <source>
        <strain evidence="1">Daus_M_001</strain>
        <tissue evidence="1">Leg muscle</tissue>
    </source>
</reference>
<protein>
    <submittedName>
        <fullName evidence="1">Uncharacterized protein</fullName>
    </submittedName>
</protein>
<dbReference type="EMBL" id="JARBHB010000003">
    <property type="protein sequence ID" value="KAJ8889615.1"/>
    <property type="molecule type" value="Genomic_DNA"/>
</dbReference>
<dbReference type="PANTHER" id="PTHR45749:SF35">
    <property type="entry name" value="AC-LIKE TRANSPOSASE-RELATED"/>
    <property type="match status" value="1"/>
</dbReference>
<dbReference type="Proteomes" id="UP001159363">
    <property type="component" value="Chromosome 3"/>
</dbReference>
<gene>
    <name evidence="1" type="ORF">PR048_009115</name>
</gene>
<evidence type="ECO:0000313" key="2">
    <source>
        <dbReference type="Proteomes" id="UP001159363"/>
    </source>
</evidence>
<evidence type="ECO:0000313" key="1">
    <source>
        <dbReference type="EMBL" id="KAJ8889615.1"/>
    </source>
</evidence>
<name>A0ABQ9I026_9NEOP</name>
<sequence length="234" mass="26738">MCGIAKRRSKRQCEGRSDARKDHMFGEGHTGSFRWCCDTEQTVSSYSIANRKGLDSQENPSSAARISNDCGEWPARISDDMRQILVERGPLQVMDINFLADYKAMKNVTSASGFSDWKNVPGFLSLHEKSPVHIKAFYSWRELSQLLFCGKTDDEEHQRLIERETEHWRNVLKCLLSVVQFLGTWGLSFRGTTETLFKNDNGNFLQLVEPIAKFDVLMAEHLRRVSSQGSKLII</sequence>
<dbReference type="PANTHER" id="PTHR45749">
    <property type="match status" value="1"/>
</dbReference>
<organism evidence="1 2">
    <name type="scientific">Dryococelus australis</name>
    <dbReference type="NCBI Taxonomy" id="614101"/>
    <lineage>
        <taxon>Eukaryota</taxon>
        <taxon>Metazoa</taxon>
        <taxon>Ecdysozoa</taxon>
        <taxon>Arthropoda</taxon>
        <taxon>Hexapoda</taxon>
        <taxon>Insecta</taxon>
        <taxon>Pterygota</taxon>
        <taxon>Neoptera</taxon>
        <taxon>Polyneoptera</taxon>
        <taxon>Phasmatodea</taxon>
        <taxon>Verophasmatodea</taxon>
        <taxon>Anareolatae</taxon>
        <taxon>Phasmatidae</taxon>
        <taxon>Eurycanthinae</taxon>
        <taxon>Dryococelus</taxon>
    </lineage>
</organism>
<accession>A0ABQ9I026</accession>
<proteinExistence type="predicted"/>